<evidence type="ECO:0000313" key="2">
    <source>
        <dbReference type="EMBL" id="GAA3969094.1"/>
    </source>
</evidence>
<dbReference type="InterPro" id="IPR007569">
    <property type="entry name" value="DUF559"/>
</dbReference>
<keyword evidence="3" id="KW-1185">Reference proteome</keyword>
<reference evidence="3" key="1">
    <citation type="journal article" date="2019" name="Int. J. Syst. Evol. Microbiol.">
        <title>The Global Catalogue of Microorganisms (GCM) 10K type strain sequencing project: providing services to taxonomists for standard genome sequencing and annotation.</title>
        <authorList>
            <consortium name="The Broad Institute Genomics Platform"/>
            <consortium name="The Broad Institute Genome Sequencing Center for Infectious Disease"/>
            <person name="Wu L."/>
            <person name="Ma J."/>
        </authorList>
    </citation>
    <scope>NUCLEOTIDE SEQUENCE [LARGE SCALE GENOMIC DNA]</scope>
    <source>
        <strain evidence="3">JCM 16923</strain>
    </source>
</reference>
<name>A0ABP7PPF1_9ACTN</name>
<feature type="domain" description="DUF559" evidence="1">
    <location>
        <begin position="232"/>
        <end position="314"/>
    </location>
</feature>
<sequence>MPPGHACQWTHLRIRKGRDKAAVDIAGRPQSPGRAGHPPAAEAEGEVMDVNSLLAAEHGVASWATLRKAGVTRTDLRHAVRDGGLRLLRRGWYATATADATVESAVKAGGVCSCVSALKLHGVWIPEGYGRTHLRARPEAHNQKMPGLCLRHGRPLREGRAVDDVPTALTHAVRCLDPEGIVVVLDSIMNLGLMSRDALEWTLRTTPKSIQRLLDRCAAAESGTETMVRLRLRRHNLPIRTQVQIPGIGRVDLLVGKRLIIEVDGQEHHHSTEQFHNDRERDLEAFRLGYLPMRLAYRHVVHEWEVRKGAILAVVRRGEHLAALPTAELNSVPEPEFP</sequence>
<comment type="caution">
    <text evidence="2">The sequence shown here is derived from an EMBL/GenBank/DDBJ whole genome shotgun (WGS) entry which is preliminary data.</text>
</comment>
<proteinExistence type="predicted"/>
<evidence type="ECO:0000313" key="3">
    <source>
        <dbReference type="Proteomes" id="UP001418444"/>
    </source>
</evidence>
<dbReference type="EMBL" id="BAAAZW010000011">
    <property type="protein sequence ID" value="GAA3969094.1"/>
    <property type="molecule type" value="Genomic_DNA"/>
</dbReference>
<evidence type="ECO:0000259" key="1">
    <source>
        <dbReference type="Pfam" id="PF04480"/>
    </source>
</evidence>
<gene>
    <name evidence="2" type="ORF">GCM10022231_32790</name>
</gene>
<dbReference type="Gene3D" id="3.40.960.10">
    <property type="entry name" value="VSR Endonuclease"/>
    <property type="match status" value="1"/>
</dbReference>
<accession>A0ABP7PPF1</accession>
<protein>
    <recommendedName>
        <fullName evidence="1">DUF559 domain-containing protein</fullName>
    </recommendedName>
</protein>
<organism evidence="2 3">
    <name type="scientific">Gordonia caeni</name>
    <dbReference type="NCBI Taxonomy" id="1007097"/>
    <lineage>
        <taxon>Bacteria</taxon>
        <taxon>Bacillati</taxon>
        <taxon>Actinomycetota</taxon>
        <taxon>Actinomycetes</taxon>
        <taxon>Mycobacteriales</taxon>
        <taxon>Gordoniaceae</taxon>
        <taxon>Gordonia</taxon>
    </lineage>
</organism>
<dbReference type="Proteomes" id="UP001418444">
    <property type="component" value="Unassembled WGS sequence"/>
</dbReference>
<dbReference type="Pfam" id="PF04480">
    <property type="entry name" value="DUF559"/>
    <property type="match status" value="1"/>
</dbReference>